<evidence type="ECO:0000313" key="8">
    <source>
        <dbReference type="EMBL" id="NKY36090.1"/>
    </source>
</evidence>
<evidence type="ECO:0000256" key="1">
    <source>
        <dbReference type="ARBA" id="ARBA00004141"/>
    </source>
</evidence>
<dbReference type="GO" id="GO:0016020">
    <property type="term" value="C:membrane"/>
    <property type="evidence" value="ECO:0007669"/>
    <property type="project" value="UniProtKB-SubCell"/>
</dbReference>
<evidence type="ECO:0000256" key="3">
    <source>
        <dbReference type="ARBA" id="ARBA00022692"/>
    </source>
</evidence>
<dbReference type="AlphaFoldDB" id="A0A846XN58"/>
<evidence type="ECO:0000259" key="7">
    <source>
        <dbReference type="Pfam" id="PF00892"/>
    </source>
</evidence>
<feature type="domain" description="EamA" evidence="7">
    <location>
        <begin position="142"/>
        <end position="286"/>
    </location>
</feature>
<comment type="similarity">
    <text evidence="2">Belongs to the EamA transporter family.</text>
</comment>
<proteinExistence type="inferred from homology"/>
<dbReference type="Gene3D" id="1.10.3730.20">
    <property type="match status" value="1"/>
</dbReference>
<dbReference type="PANTHER" id="PTHR32322">
    <property type="entry name" value="INNER MEMBRANE TRANSPORTER"/>
    <property type="match status" value="1"/>
</dbReference>
<evidence type="ECO:0000256" key="4">
    <source>
        <dbReference type="ARBA" id="ARBA00022989"/>
    </source>
</evidence>
<dbReference type="Pfam" id="PF00892">
    <property type="entry name" value="EamA"/>
    <property type="match status" value="2"/>
</dbReference>
<comment type="subcellular location">
    <subcellularLocation>
        <location evidence="1">Membrane</location>
        <topology evidence="1">Multi-pass membrane protein</topology>
    </subcellularLocation>
</comment>
<accession>A0A846XN58</accession>
<dbReference type="Proteomes" id="UP000565715">
    <property type="component" value="Unassembled WGS sequence"/>
</dbReference>
<feature type="transmembrane region" description="Helical" evidence="6">
    <location>
        <begin position="246"/>
        <end position="265"/>
    </location>
</feature>
<feature type="transmembrane region" description="Helical" evidence="6">
    <location>
        <begin position="115"/>
        <end position="132"/>
    </location>
</feature>
<feature type="transmembrane region" description="Helical" evidence="6">
    <location>
        <begin position="60"/>
        <end position="82"/>
    </location>
</feature>
<dbReference type="EMBL" id="JAAXOO010000006">
    <property type="protein sequence ID" value="NKY36090.1"/>
    <property type="molecule type" value="Genomic_DNA"/>
</dbReference>
<dbReference type="InterPro" id="IPR050638">
    <property type="entry name" value="AA-Vitamin_Transporters"/>
</dbReference>
<reference evidence="8 9" key="1">
    <citation type="submission" date="2020-04" db="EMBL/GenBank/DDBJ databases">
        <title>MicrobeNet Type strains.</title>
        <authorList>
            <person name="Nicholson A.C."/>
        </authorList>
    </citation>
    <scope>NUCLEOTIDE SEQUENCE [LARGE SCALE GENOMIC DNA]</scope>
    <source>
        <strain evidence="8 9">DSM 45078</strain>
    </source>
</reference>
<dbReference type="InterPro" id="IPR000620">
    <property type="entry name" value="EamA_dom"/>
</dbReference>
<keyword evidence="3 6" id="KW-0812">Transmembrane</keyword>
<keyword evidence="4 6" id="KW-1133">Transmembrane helix</keyword>
<feature type="transmembrane region" description="Helical" evidence="6">
    <location>
        <begin position="33"/>
        <end position="51"/>
    </location>
</feature>
<dbReference type="RefSeq" id="WP_068046119.1">
    <property type="nucleotide sequence ID" value="NZ_JAAXOO010000006.1"/>
</dbReference>
<keyword evidence="5 6" id="KW-0472">Membrane</keyword>
<feature type="transmembrane region" description="Helical" evidence="6">
    <location>
        <begin position="138"/>
        <end position="160"/>
    </location>
</feature>
<feature type="transmembrane region" description="Helical" evidence="6">
    <location>
        <begin position="214"/>
        <end position="234"/>
    </location>
</feature>
<gene>
    <name evidence="8" type="ORF">HGA13_23885</name>
</gene>
<dbReference type="InterPro" id="IPR037185">
    <property type="entry name" value="EmrE-like"/>
</dbReference>
<feature type="transmembrane region" description="Helical" evidence="6">
    <location>
        <begin position="88"/>
        <end position="108"/>
    </location>
</feature>
<evidence type="ECO:0000256" key="2">
    <source>
        <dbReference type="ARBA" id="ARBA00007362"/>
    </source>
</evidence>
<feature type="transmembrane region" description="Helical" evidence="6">
    <location>
        <begin position="271"/>
        <end position="291"/>
    </location>
</feature>
<protein>
    <submittedName>
        <fullName evidence="8">EamA family transporter</fullName>
    </submittedName>
</protein>
<evidence type="ECO:0000256" key="6">
    <source>
        <dbReference type="SAM" id="Phobius"/>
    </source>
</evidence>
<dbReference type="PANTHER" id="PTHR32322:SF9">
    <property type="entry name" value="AMINO-ACID METABOLITE EFFLUX PUMP-RELATED"/>
    <property type="match status" value="1"/>
</dbReference>
<name>A0A846XN58_9NOCA</name>
<comment type="caution">
    <text evidence="8">The sequence shown here is derived from an EMBL/GenBank/DDBJ whole genome shotgun (WGS) entry which is preliminary data.</text>
</comment>
<organism evidence="8 9">
    <name type="scientific">Nocardia speluncae</name>
    <dbReference type="NCBI Taxonomy" id="419477"/>
    <lineage>
        <taxon>Bacteria</taxon>
        <taxon>Bacillati</taxon>
        <taxon>Actinomycetota</taxon>
        <taxon>Actinomycetes</taxon>
        <taxon>Mycobacteriales</taxon>
        <taxon>Nocardiaceae</taxon>
        <taxon>Nocardia</taxon>
    </lineage>
</organism>
<keyword evidence="9" id="KW-1185">Reference proteome</keyword>
<dbReference type="SUPFAM" id="SSF103481">
    <property type="entry name" value="Multidrug resistance efflux transporter EmrE"/>
    <property type="match status" value="2"/>
</dbReference>
<evidence type="ECO:0000313" key="9">
    <source>
        <dbReference type="Proteomes" id="UP000565715"/>
    </source>
</evidence>
<feature type="transmembrane region" description="Helical" evidence="6">
    <location>
        <begin position="172"/>
        <end position="194"/>
    </location>
</feature>
<evidence type="ECO:0000256" key="5">
    <source>
        <dbReference type="ARBA" id="ARBA00023136"/>
    </source>
</evidence>
<feature type="domain" description="EamA" evidence="7">
    <location>
        <begin position="7"/>
        <end position="131"/>
    </location>
</feature>
<sequence length="364" mass="37744">MTSRDRLLAATVVLLWGVNFLAIRVGLDHLPPFFFAALRFAVIALPAVLFIPRPRVRMRWILLYGTGFGILQFAFLFTAMRIGMPTGLASLVLQSSAPFTVVLGALLLRERLRPVQVAGLLVAVAGMALIGWNQFAHAALLPVLLTLAAGFGWALGNIGARRASVEAPGSNPLHLTLWITTVPVLPLLAISALWEGPTAGVEALRDTFTADGWPALMALGYTAVLATVVGSGMWTYLMSRYPAGTVAPLSLLVPVVGFTAAWMFLGETPAPATLIGGAVVIAGAFAATAGARKPAASRRDALVAAGNTPLPGPEDLVAQQGAVSAPPGAGPAPKPDASALRYSGRVTGAVGATDSGRPAEHALR</sequence>
<feature type="transmembrane region" description="Helical" evidence="6">
    <location>
        <begin position="7"/>
        <end position="27"/>
    </location>
</feature>